<dbReference type="HOGENOM" id="CLU_105797_0_0_2"/>
<dbReference type="eggNOG" id="arCOG02602">
    <property type="taxonomic scope" value="Archaea"/>
</dbReference>
<evidence type="ECO:0000256" key="3">
    <source>
        <dbReference type="ARBA" id="ARBA00011952"/>
    </source>
</evidence>
<organism evidence="8 9">
    <name type="scientific">Aciduliprofundum boonei (strain DSM 19572 / T469)</name>
    <dbReference type="NCBI Taxonomy" id="439481"/>
    <lineage>
        <taxon>Archaea</taxon>
        <taxon>Methanobacteriati</taxon>
        <taxon>Thermoplasmatota</taxon>
        <taxon>DHVE2 group</taxon>
        <taxon>Candidatus Aciduliprofundum</taxon>
    </lineage>
</organism>
<sequence length="183" mass="20889">MLSNYIDLEKGILENYTENVIRRASDMLNFYQDNEALEKMIKNGNPTIYEVYAVTHEGGGELSYAITILHPGKVGNEYFMTKGHYHEKRDRGELYIGLKGNGLLLMQKGEEIRWIEMERGKIVYVPPYFAHRSINTGNGNFVFLAIYPGDAGHDYGSIAEKGFAKIVIEENGNYAVKDNPRWK</sequence>
<keyword evidence="8" id="KW-0413">Isomerase</keyword>
<comment type="similarity">
    <text evidence="2">Belongs to the archaeal-type GPI family.</text>
</comment>
<dbReference type="OrthoDB" id="49661at2157"/>
<evidence type="ECO:0000256" key="1">
    <source>
        <dbReference type="ARBA" id="ARBA00004926"/>
    </source>
</evidence>
<comment type="pathway">
    <text evidence="1">Carbohydrate degradation; glycolysis; D-glyceraldehyde 3-phosphate and glycerone phosphate from D-glucose: step 2/4.</text>
</comment>
<dbReference type="InterPro" id="IPR014710">
    <property type="entry name" value="RmlC-like_jellyroll"/>
</dbReference>
<protein>
    <recommendedName>
        <fullName evidence="3">glucose-6-phosphate isomerase</fullName>
        <ecNumber evidence="3">5.3.1.9</ecNumber>
    </recommendedName>
</protein>
<keyword evidence="5" id="KW-0324">Glycolysis</keyword>
<dbReference type="Gene3D" id="2.60.120.10">
    <property type="entry name" value="Jelly Rolls"/>
    <property type="match status" value="1"/>
</dbReference>
<keyword evidence="4" id="KW-0312">Gluconeogenesis</keyword>
<dbReference type="Pfam" id="PF06560">
    <property type="entry name" value="GPI"/>
    <property type="match status" value="1"/>
</dbReference>
<name>B5I9W6_ACIB4</name>
<dbReference type="STRING" id="439481.Aboo_0590"/>
<gene>
    <name evidence="8" type="ordered locus">Aboo_0590</name>
</gene>
<dbReference type="GO" id="GO:0004347">
    <property type="term" value="F:glucose-6-phosphate isomerase activity"/>
    <property type="evidence" value="ECO:0007669"/>
    <property type="project" value="UniProtKB-EC"/>
</dbReference>
<evidence type="ECO:0000256" key="6">
    <source>
        <dbReference type="ARBA" id="ARBA00029321"/>
    </source>
</evidence>
<dbReference type="RefSeq" id="WP_008082609.1">
    <property type="nucleotide sequence ID" value="NC_013926.1"/>
</dbReference>
<dbReference type="UniPathway" id="UPA00109">
    <property type="reaction ID" value="UER00181"/>
</dbReference>
<dbReference type="InterPro" id="IPR010551">
    <property type="entry name" value="G6P_isomerase_prok"/>
</dbReference>
<dbReference type="GO" id="GO:0006096">
    <property type="term" value="P:glycolytic process"/>
    <property type="evidence" value="ECO:0007669"/>
    <property type="project" value="UniProtKB-UniPathway"/>
</dbReference>
<evidence type="ECO:0000313" key="8">
    <source>
        <dbReference type="EMBL" id="ADD08401.1"/>
    </source>
</evidence>
<accession>B5I9W6</accession>
<dbReference type="EC" id="5.3.1.9" evidence="3"/>
<evidence type="ECO:0000256" key="4">
    <source>
        <dbReference type="ARBA" id="ARBA00022432"/>
    </source>
</evidence>
<dbReference type="CDD" id="cd02218">
    <property type="entry name" value="cupin_PGI"/>
    <property type="match status" value="1"/>
</dbReference>
<evidence type="ECO:0000313" key="9">
    <source>
        <dbReference type="Proteomes" id="UP000001400"/>
    </source>
</evidence>
<keyword evidence="9" id="KW-1185">Reference proteome</keyword>
<evidence type="ECO:0000256" key="2">
    <source>
        <dbReference type="ARBA" id="ARBA00006542"/>
    </source>
</evidence>
<evidence type="ECO:0000259" key="7">
    <source>
        <dbReference type="Pfam" id="PF06560"/>
    </source>
</evidence>
<comment type="catalytic activity">
    <reaction evidence="6">
        <text>alpha-D-glucose 6-phosphate = beta-D-fructose 6-phosphate</text>
        <dbReference type="Rhea" id="RHEA:11816"/>
        <dbReference type="ChEBI" id="CHEBI:57634"/>
        <dbReference type="ChEBI" id="CHEBI:58225"/>
        <dbReference type="EC" id="5.3.1.9"/>
    </reaction>
</comment>
<proteinExistence type="inferred from homology"/>
<dbReference type="AlphaFoldDB" id="B5I9W6"/>
<dbReference type="InterPro" id="IPR011051">
    <property type="entry name" value="RmlC_Cupin_sf"/>
</dbReference>
<reference evidence="8" key="1">
    <citation type="submission" date="2010-02" db="EMBL/GenBank/DDBJ databases">
        <title>Complete sequence of Aciduliprofundum boonei T469.</title>
        <authorList>
            <consortium name="US DOE Joint Genome Institute"/>
            <person name="Lucas S."/>
            <person name="Copeland A."/>
            <person name="Lapidus A."/>
            <person name="Cheng J.-F."/>
            <person name="Bruce D."/>
            <person name="Goodwin L."/>
            <person name="Pitluck S."/>
            <person name="Saunders E."/>
            <person name="Detter J.C."/>
            <person name="Han C."/>
            <person name="Tapia R."/>
            <person name="Land M."/>
            <person name="Hauser L."/>
            <person name="Kyrpides N."/>
            <person name="Mikhailova N."/>
            <person name="Flores G."/>
            <person name="Reysenbach A.-L."/>
            <person name="Woyke T."/>
        </authorList>
    </citation>
    <scope>NUCLEOTIDE SEQUENCE</scope>
    <source>
        <strain evidence="8">T469</strain>
    </source>
</reference>
<feature type="domain" description="Glucose-6-phosphate isomerase prokaryote" evidence="7">
    <location>
        <begin position="22"/>
        <end position="177"/>
    </location>
</feature>
<dbReference type="KEGG" id="abi:Aboo_0590"/>
<evidence type="ECO:0000256" key="5">
    <source>
        <dbReference type="ARBA" id="ARBA00023152"/>
    </source>
</evidence>
<dbReference type="GeneID" id="8827535"/>
<dbReference type="EMBL" id="CP001941">
    <property type="protein sequence ID" value="ADD08401.1"/>
    <property type="molecule type" value="Genomic_DNA"/>
</dbReference>
<dbReference type="SUPFAM" id="SSF51182">
    <property type="entry name" value="RmlC-like cupins"/>
    <property type="match status" value="1"/>
</dbReference>
<dbReference type="Proteomes" id="UP000001400">
    <property type="component" value="Chromosome"/>
</dbReference>
<dbReference type="GO" id="GO:0006094">
    <property type="term" value="P:gluconeogenesis"/>
    <property type="evidence" value="ECO:0007669"/>
    <property type="project" value="UniProtKB-KW"/>
</dbReference>
<dbReference type="GO" id="GO:0005737">
    <property type="term" value="C:cytoplasm"/>
    <property type="evidence" value="ECO:0007669"/>
    <property type="project" value="InterPro"/>
</dbReference>